<gene>
    <name evidence="1" type="ORF">MENT_LOCUS32380</name>
</gene>
<dbReference type="EMBL" id="CAJEWN010000367">
    <property type="protein sequence ID" value="CAD2180312.1"/>
    <property type="molecule type" value="Genomic_DNA"/>
</dbReference>
<dbReference type="Proteomes" id="UP000580250">
    <property type="component" value="Unassembled WGS sequence"/>
</dbReference>
<proteinExistence type="predicted"/>
<evidence type="ECO:0000313" key="1">
    <source>
        <dbReference type="EMBL" id="CAD2180312.1"/>
    </source>
</evidence>
<evidence type="ECO:0000313" key="2">
    <source>
        <dbReference type="Proteomes" id="UP000580250"/>
    </source>
</evidence>
<sequence>MFDNSAENLDIVINATLLYEYIVEYIATSRDCSKIVPVINLHYNNSSSLELSKRAEKVEIKQIYGTKYTKFQIANINYSKVKFSFFNQERENFPNVDVRIKIMKE</sequence>
<name>A0A6V7VZR2_MELEN</name>
<organism evidence="1 2">
    <name type="scientific">Meloidogyne enterolobii</name>
    <name type="common">Root-knot nematode worm</name>
    <name type="synonym">Meloidogyne mayaguensis</name>
    <dbReference type="NCBI Taxonomy" id="390850"/>
    <lineage>
        <taxon>Eukaryota</taxon>
        <taxon>Metazoa</taxon>
        <taxon>Ecdysozoa</taxon>
        <taxon>Nematoda</taxon>
        <taxon>Chromadorea</taxon>
        <taxon>Rhabditida</taxon>
        <taxon>Tylenchina</taxon>
        <taxon>Tylenchomorpha</taxon>
        <taxon>Tylenchoidea</taxon>
        <taxon>Meloidogynidae</taxon>
        <taxon>Meloidogyninae</taxon>
        <taxon>Meloidogyne</taxon>
    </lineage>
</organism>
<accession>A0A6V7VZR2</accession>
<comment type="caution">
    <text evidence="1">The sequence shown here is derived from an EMBL/GenBank/DDBJ whole genome shotgun (WGS) entry which is preliminary data.</text>
</comment>
<protein>
    <submittedName>
        <fullName evidence="1">Uncharacterized protein</fullName>
    </submittedName>
</protein>
<reference evidence="1 2" key="1">
    <citation type="submission" date="2020-08" db="EMBL/GenBank/DDBJ databases">
        <authorList>
            <person name="Koutsovoulos G."/>
            <person name="Danchin GJ E."/>
        </authorList>
    </citation>
    <scope>NUCLEOTIDE SEQUENCE [LARGE SCALE GENOMIC DNA]</scope>
</reference>
<dbReference type="AlphaFoldDB" id="A0A6V7VZR2"/>